<evidence type="ECO:0000313" key="1">
    <source>
        <dbReference type="EMBL" id="KHN86702.1"/>
    </source>
</evidence>
<organism evidence="1 2">
    <name type="scientific">Toxocara canis</name>
    <name type="common">Canine roundworm</name>
    <dbReference type="NCBI Taxonomy" id="6265"/>
    <lineage>
        <taxon>Eukaryota</taxon>
        <taxon>Metazoa</taxon>
        <taxon>Ecdysozoa</taxon>
        <taxon>Nematoda</taxon>
        <taxon>Chromadorea</taxon>
        <taxon>Rhabditida</taxon>
        <taxon>Spirurina</taxon>
        <taxon>Ascaridomorpha</taxon>
        <taxon>Ascaridoidea</taxon>
        <taxon>Toxocaridae</taxon>
        <taxon>Toxocara</taxon>
    </lineage>
</organism>
<sequence length="136" mass="15987">MEDIYRTAFWQRCSSIIQDSSCSYIPAEICCFITHRHHATFSACKDLYVKFFVCCEVQMSCDFLALMLLCFVRVAVCDIAWNNKHIMCSIVISLIFRCFICQPSTSECHIYVPRMEWFLYVPQNMHIEFVFGGIYL</sequence>
<feature type="non-terminal residue" evidence="1">
    <location>
        <position position="136"/>
    </location>
</feature>
<dbReference type="EMBL" id="JPKZ01000530">
    <property type="protein sequence ID" value="KHN86702.1"/>
    <property type="molecule type" value="Genomic_DNA"/>
</dbReference>
<reference evidence="1 2" key="1">
    <citation type="submission" date="2014-11" db="EMBL/GenBank/DDBJ databases">
        <title>Genetic blueprint of the zoonotic pathogen Toxocara canis.</title>
        <authorList>
            <person name="Zhu X.-Q."/>
            <person name="Korhonen P.K."/>
            <person name="Cai H."/>
            <person name="Young N.D."/>
            <person name="Nejsum P."/>
            <person name="von Samson-Himmelstjerna G."/>
            <person name="Boag P.R."/>
            <person name="Tan P."/>
            <person name="Li Q."/>
            <person name="Min J."/>
            <person name="Yang Y."/>
            <person name="Wang X."/>
            <person name="Fang X."/>
            <person name="Hall R.S."/>
            <person name="Hofmann A."/>
            <person name="Sternberg P.W."/>
            <person name="Jex A.R."/>
            <person name="Gasser R.B."/>
        </authorList>
    </citation>
    <scope>NUCLEOTIDE SEQUENCE [LARGE SCALE GENOMIC DNA]</scope>
    <source>
        <strain evidence="1">PN_DK_2014</strain>
    </source>
</reference>
<keyword evidence="2" id="KW-1185">Reference proteome</keyword>
<evidence type="ECO:0000313" key="2">
    <source>
        <dbReference type="Proteomes" id="UP000031036"/>
    </source>
</evidence>
<accession>A0A0B2VZD6</accession>
<gene>
    <name evidence="1" type="ORF">Tcan_01197</name>
</gene>
<name>A0A0B2VZD6_TOXCA</name>
<comment type="caution">
    <text evidence="1">The sequence shown here is derived from an EMBL/GenBank/DDBJ whole genome shotgun (WGS) entry which is preliminary data.</text>
</comment>
<proteinExistence type="predicted"/>
<dbReference type="Proteomes" id="UP000031036">
    <property type="component" value="Unassembled WGS sequence"/>
</dbReference>
<dbReference type="AlphaFoldDB" id="A0A0B2VZD6"/>
<protein>
    <submittedName>
        <fullName evidence="1">Uncharacterized protein</fullName>
    </submittedName>
</protein>